<dbReference type="AlphaFoldDB" id="A0A6N2ZKE8"/>
<dbReference type="PANTHER" id="PTHR36448:SF2">
    <property type="entry name" value="CUPIN TYPE-1 DOMAIN-CONTAINING PROTEIN"/>
    <property type="match status" value="1"/>
</dbReference>
<organism evidence="3">
    <name type="scientific">Phytobacter massiliensis</name>
    <dbReference type="NCBI Taxonomy" id="1485952"/>
    <lineage>
        <taxon>Bacteria</taxon>
        <taxon>Pseudomonadati</taxon>
        <taxon>Pseudomonadota</taxon>
        <taxon>Gammaproteobacteria</taxon>
        <taxon>Enterobacterales</taxon>
        <taxon>Enterobacteriaceae</taxon>
        <taxon>Phytobacter</taxon>
    </lineage>
</organism>
<feature type="region of interest" description="Disordered" evidence="1">
    <location>
        <begin position="152"/>
        <end position="172"/>
    </location>
</feature>
<proteinExistence type="predicted"/>
<dbReference type="PIRSF" id="PIRSF019307">
    <property type="entry name" value="UCP019307"/>
    <property type="match status" value="1"/>
</dbReference>
<reference evidence="3" key="1">
    <citation type="submission" date="2019-11" db="EMBL/GenBank/DDBJ databases">
        <authorList>
            <person name="Feng L."/>
        </authorList>
    </citation>
    <scope>NUCLEOTIDE SEQUENCE</scope>
    <source>
        <strain evidence="3">EMassiliensisLFYP7</strain>
    </source>
</reference>
<name>A0A6N2ZKE8_9ENTR</name>
<dbReference type="Gene3D" id="2.60.120.10">
    <property type="entry name" value="Jelly Rolls"/>
    <property type="match status" value="1"/>
</dbReference>
<sequence>MTDSIQHDGGPEVQALMLAPSAWVPNNPSLPVLFYRQAISGEVNAQAAQRLFARNGWPPQWVNGVFDYHHYHSAAHEVLAFVAGEARLLLGGPGGQEITVRAGDVVLLPAGTGHCNLGSSADFSVVGAYPPGQEADICREAPTPQMLASIAATPFPDSDPVLGSAGPLREKG</sequence>
<dbReference type="InterPro" id="IPR011051">
    <property type="entry name" value="RmlC_Cupin_sf"/>
</dbReference>
<feature type="domain" description="Cupin type-2" evidence="2">
    <location>
        <begin position="69"/>
        <end position="115"/>
    </location>
</feature>
<dbReference type="InterPro" id="IPR014710">
    <property type="entry name" value="RmlC-like_jellyroll"/>
</dbReference>
<dbReference type="CDD" id="cd02219">
    <property type="entry name" value="cupin_YjlB-like"/>
    <property type="match status" value="1"/>
</dbReference>
<dbReference type="InterPro" id="IPR014500">
    <property type="entry name" value="UCP019307_cupin"/>
</dbReference>
<evidence type="ECO:0000313" key="3">
    <source>
        <dbReference type="EMBL" id="VYT79949.1"/>
    </source>
</evidence>
<dbReference type="PANTHER" id="PTHR36448">
    <property type="entry name" value="BLR7373 PROTEIN"/>
    <property type="match status" value="1"/>
</dbReference>
<dbReference type="RefSeq" id="WP_156564724.1">
    <property type="nucleotide sequence ID" value="NZ_CACRTZ010000004.1"/>
</dbReference>
<evidence type="ECO:0000259" key="2">
    <source>
        <dbReference type="Pfam" id="PF07883"/>
    </source>
</evidence>
<gene>
    <name evidence="3" type="ORF">EMLFYP7_00643</name>
</gene>
<dbReference type="EMBL" id="CACRTZ010000004">
    <property type="protein sequence ID" value="VYT79949.1"/>
    <property type="molecule type" value="Genomic_DNA"/>
</dbReference>
<protein>
    <submittedName>
        <fullName evidence="3">Cupin domain protein</fullName>
    </submittedName>
</protein>
<evidence type="ECO:0000256" key="1">
    <source>
        <dbReference type="SAM" id="MobiDB-lite"/>
    </source>
</evidence>
<dbReference type="Pfam" id="PF07883">
    <property type="entry name" value="Cupin_2"/>
    <property type="match status" value="1"/>
</dbReference>
<dbReference type="SUPFAM" id="SSF51182">
    <property type="entry name" value="RmlC-like cupins"/>
    <property type="match status" value="1"/>
</dbReference>
<dbReference type="InterPro" id="IPR047121">
    <property type="entry name" value="YjiB-like"/>
</dbReference>
<dbReference type="InterPro" id="IPR013096">
    <property type="entry name" value="Cupin_2"/>
</dbReference>
<accession>A0A6N2ZKE8</accession>